<dbReference type="Gene3D" id="1.20.1710.10">
    <property type="entry name" value="IpaD-like"/>
    <property type="match status" value="1"/>
</dbReference>
<comment type="caution">
    <text evidence="6">The sequence shown here is derived from an EMBL/GenBank/DDBJ whole genome shotgun (WGS) entry which is preliminary data.</text>
</comment>
<accession>A0A8I1BMZ4</accession>
<sequence>MATVSNLININDNLNVGEHFYTKVDVNNPSNRIESEKFYNEVDYLLAKVKREYQNICIDKYQINKNLENISNSNMALFLNEQYAKNSINQKNSLNTISSVARSIANAQPSNSYPTDSLNDLFNDVKQSITAGKNDYLDVLKNVFSQYMDFVKMAREALSNLSESVKAGSKDGYINIDTRKLIYALSGLQTSFKDKDILNLQTYFKKQSDGRFYREINGEKIYYKNNLEVDKAAVVIEKLLSQIKGVTSEKIDKSSSVRPDISFLFNVNINLLELDNLIIYLEGMPEGPHDILQTEFELIKKTLDTFEKNINTNLDELSKKYSSVNSNYDNFVKIVSSTMNTLLEMAKGFLRF</sequence>
<evidence type="ECO:0000256" key="5">
    <source>
        <dbReference type="ARBA" id="ARBA00023054"/>
    </source>
</evidence>
<dbReference type="InterPro" id="IPR009483">
    <property type="entry name" value="IpaD/BipD/SipD"/>
</dbReference>
<comment type="subcellular location">
    <subcellularLocation>
        <location evidence="1">Secreted</location>
    </subcellularLocation>
</comment>
<evidence type="ECO:0000256" key="1">
    <source>
        <dbReference type="ARBA" id="ARBA00004613"/>
    </source>
</evidence>
<keyword evidence="4" id="KW-0843">Virulence</keyword>
<dbReference type="SUPFAM" id="SSF140693">
    <property type="entry name" value="IpaD-like"/>
    <property type="match status" value="1"/>
</dbReference>
<evidence type="ECO:0000313" key="7">
    <source>
        <dbReference type="Proteomes" id="UP000612266"/>
    </source>
</evidence>
<dbReference type="AlphaFoldDB" id="A0A8I1BMZ4"/>
<dbReference type="GO" id="GO:0005576">
    <property type="term" value="C:extracellular region"/>
    <property type="evidence" value="ECO:0007669"/>
    <property type="project" value="UniProtKB-SubCell"/>
</dbReference>
<proteinExistence type="inferred from homology"/>
<reference evidence="6" key="1">
    <citation type="submission" date="2020-11" db="EMBL/GenBank/DDBJ databases">
        <title>Enhanced detection system for hospital associated transmission using whole genome sequencing surveillance.</title>
        <authorList>
            <person name="Harrison L.H."/>
            <person name="Van Tyne D."/>
            <person name="Marsh J.W."/>
            <person name="Griffith M.P."/>
            <person name="Snyder D.J."/>
            <person name="Cooper V.S."/>
            <person name="Mustapha M."/>
        </authorList>
    </citation>
    <scope>NUCLEOTIDE SEQUENCE</scope>
    <source>
        <strain evidence="6">PR00070</strain>
    </source>
</reference>
<dbReference type="Proteomes" id="UP000612266">
    <property type="component" value="Unassembled WGS sequence"/>
</dbReference>
<dbReference type="InterPro" id="IPR036708">
    <property type="entry name" value="BipD-like_sf"/>
</dbReference>
<protein>
    <submittedName>
        <fullName evidence="6">IpaD/SipD/SspD family type III secretion system needle tip protein</fullName>
    </submittedName>
</protein>
<evidence type="ECO:0000256" key="4">
    <source>
        <dbReference type="ARBA" id="ARBA00023026"/>
    </source>
</evidence>
<organism evidence="6 7">
    <name type="scientific">Proteus terrae subsp. cibarius</name>
    <dbReference type="NCBI Taxonomy" id="626774"/>
    <lineage>
        <taxon>Bacteria</taxon>
        <taxon>Pseudomonadati</taxon>
        <taxon>Pseudomonadota</taxon>
        <taxon>Gammaproteobacteria</taxon>
        <taxon>Enterobacterales</taxon>
        <taxon>Morganellaceae</taxon>
        <taxon>Proteus</taxon>
    </lineage>
</organism>
<evidence type="ECO:0000313" key="6">
    <source>
        <dbReference type="EMBL" id="MBG2915631.1"/>
    </source>
</evidence>
<evidence type="ECO:0000256" key="3">
    <source>
        <dbReference type="ARBA" id="ARBA00022525"/>
    </source>
</evidence>
<dbReference type="Pfam" id="PF06511">
    <property type="entry name" value="T3SS_TC"/>
    <property type="match status" value="1"/>
</dbReference>
<dbReference type="RefSeq" id="WP_196563884.1">
    <property type="nucleotide sequence ID" value="NZ_JADSJR010000023.1"/>
</dbReference>
<dbReference type="EMBL" id="JADSJR010000023">
    <property type="protein sequence ID" value="MBG2915631.1"/>
    <property type="molecule type" value="Genomic_DNA"/>
</dbReference>
<keyword evidence="5" id="KW-0175">Coiled coil</keyword>
<evidence type="ECO:0000256" key="2">
    <source>
        <dbReference type="ARBA" id="ARBA00007741"/>
    </source>
</evidence>
<keyword evidence="3" id="KW-0964">Secreted</keyword>
<name>A0A8I1BMZ4_9GAMM</name>
<gene>
    <name evidence="6" type="ORF">I4901_14785</name>
</gene>
<comment type="similarity">
    <text evidence="2">Belongs to the invasin protein D family.</text>
</comment>